<dbReference type="EMBL" id="LGRX02023383">
    <property type="protein sequence ID" value="KAK3254599.1"/>
    <property type="molecule type" value="Genomic_DNA"/>
</dbReference>
<gene>
    <name evidence="2" type="ORF">CYMTET_36190</name>
</gene>
<name>A0AAE0CHU4_9CHLO</name>
<dbReference type="Proteomes" id="UP001190700">
    <property type="component" value="Unassembled WGS sequence"/>
</dbReference>
<dbReference type="AlphaFoldDB" id="A0AAE0CHU4"/>
<accession>A0AAE0CHU4</accession>
<protein>
    <submittedName>
        <fullName evidence="2">Uncharacterized protein</fullName>
    </submittedName>
</protein>
<feature type="region of interest" description="Disordered" evidence="1">
    <location>
        <begin position="1"/>
        <end position="36"/>
    </location>
</feature>
<reference evidence="2 3" key="1">
    <citation type="journal article" date="2015" name="Genome Biol. Evol.">
        <title>Comparative Genomics of a Bacterivorous Green Alga Reveals Evolutionary Causalities and Consequences of Phago-Mixotrophic Mode of Nutrition.</title>
        <authorList>
            <person name="Burns J.A."/>
            <person name="Paasch A."/>
            <person name="Narechania A."/>
            <person name="Kim E."/>
        </authorList>
    </citation>
    <scope>NUCLEOTIDE SEQUENCE [LARGE SCALE GENOMIC DNA]</scope>
    <source>
        <strain evidence="2 3">PLY_AMNH</strain>
    </source>
</reference>
<evidence type="ECO:0000313" key="3">
    <source>
        <dbReference type="Proteomes" id="UP001190700"/>
    </source>
</evidence>
<sequence length="104" mass="11598">MMIPLYPSLDTVTFPQDDDPTIPSLDTGTASHKREQPASLAALGEYSNRHVLQDFVVGMRTSNEALVNDLVRLNRSLAAEQKRHSGFQYDYDGNRKVAGYLANE</sequence>
<comment type="caution">
    <text evidence="2">The sequence shown here is derived from an EMBL/GenBank/DDBJ whole genome shotgun (WGS) entry which is preliminary data.</text>
</comment>
<evidence type="ECO:0000313" key="2">
    <source>
        <dbReference type="EMBL" id="KAK3254599.1"/>
    </source>
</evidence>
<organism evidence="2 3">
    <name type="scientific">Cymbomonas tetramitiformis</name>
    <dbReference type="NCBI Taxonomy" id="36881"/>
    <lineage>
        <taxon>Eukaryota</taxon>
        <taxon>Viridiplantae</taxon>
        <taxon>Chlorophyta</taxon>
        <taxon>Pyramimonadophyceae</taxon>
        <taxon>Pyramimonadales</taxon>
        <taxon>Pyramimonadaceae</taxon>
        <taxon>Cymbomonas</taxon>
    </lineage>
</organism>
<keyword evidence="3" id="KW-1185">Reference proteome</keyword>
<proteinExistence type="predicted"/>
<evidence type="ECO:0000256" key="1">
    <source>
        <dbReference type="SAM" id="MobiDB-lite"/>
    </source>
</evidence>